<dbReference type="EMBL" id="AP009389">
    <property type="protein sequence ID" value="BAF60653.1"/>
    <property type="molecule type" value="Genomic_DNA"/>
</dbReference>
<reference evidence="3" key="1">
    <citation type="journal article" date="2008" name="Genome Res.">
        <title>The genome of Pelotomaculum thermopropionicum reveals niche-associated evolution in anaerobic microbiota.</title>
        <authorList>
            <person name="Kosaka T."/>
            <person name="Kato S."/>
            <person name="Shimoyama T."/>
            <person name="Ishii S."/>
            <person name="Abe T."/>
            <person name="Watanabe K."/>
        </authorList>
    </citation>
    <scope>NUCLEOTIDE SEQUENCE [LARGE SCALE GENOMIC DNA]</scope>
    <source>
        <strain evidence="3">DSM 13744 / JCM 10971 / SI</strain>
    </source>
</reference>
<name>A5CZC2_PELTS</name>
<keyword evidence="1" id="KW-0472">Membrane</keyword>
<evidence type="ECO:0000256" key="1">
    <source>
        <dbReference type="SAM" id="Phobius"/>
    </source>
</evidence>
<keyword evidence="1" id="KW-1133">Transmembrane helix</keyword>
<evidence type="ECO:0000313" key="2">
    <source>
        <dbReference type="EMBL" id="BAF60653.1"/>
    </source>
</evidence>
<feature type="transmembrane region" description="Helical" evidence="1">
    <location>
        <begin position="52"/>
        <end position="75"/>
    </location>
</feature>
<dbReference type="STRING" id="370438.PTH_2472"/>
<feature type="transmembrane region" description="Helical" evidence="1">
    <location>
        <begin position="121"/>
        <end position="144"/>
    </location>
</feature>
<feature type="transmembrane region" description="Helical" evidence="1">
    <location>
        <begin position="95"/>
        <end position="114"/>
    </location>
</feature>
<keyword evidence="1" id="KW-0812">Transmembrane</keyword>
<dbReference type="AlphaFoldDB" id="A5CZC2"/>
<evidence type="ECO:0000313" key="3">
    <source>
        <dbReference type="Proteomes" id="UP000006556"/>
    </source>
</evidence>
<accession>A5CZC2</accession>
<dbReference type="HOGENOM" id="CLU_1702601_0_0_9"/>
<proteinExistence type="predicted"/>
<dbReference type="Proteomes" id="UP000006556">
    <property type="component" value="Chromosome"/>
</dbReference>
<keyword evidence="3" id="KW-1185">Reference proteome</keyword>
<dbReference type="KEGG" id="pth:PTH_2472"/>
<protein>
    <submittedName>
        <fullName evidence="2">Uncharacterized protein</fullName>
    </submittedName>
</protein>
<organism evidence="2 3">
    <name type="scientific">Pelotomaculum thermopropionicum (strain DSM 13744 / JCM 10971 / SI)</name>
    <dbReference type="NCBI Taxonomy" id="370438"/>
    <lineage>
        <taxon>Bacteria</taxon>
        <taxon>Bacillati</taxon>
        <taxon>Bacillota</taxon>
        <taxon>Clostridia</taxon>
        <taxon>Eubacteriales</taxon>
        <taxon>Desulfotomaculaceae</taxon>
        <taxon>Pelotomaculum</taxon>
    </lineage>
</organism>
<sequence length="154" mass="17182">MFEEEKLTEEQREERARERARRGLADLKRILEGGPEEEKEKDIFERVFEHEVFFAVWLTVTGIIAFSFAGCWAAGMGLLASMAVAPEKARLALQLGLWLAWVPAVFSMSGLFSLDREKPSGALTVAAFLVSVGASVAIINHYILPWMLSLLPPM</sequence>
<gene>
    <name evidence="2" type="ordered locus">PTH_2472</name>
</gene>